<reference evidence="2" key="1">
    <citation type="submission" date="2020-02" db="EMBL/GenBank/DDBJ databases">
        <authorList>
            <person name="Meier V. D."/>
        </authorList>
    </citation>
    <scope>NUCLEOTIDE SEQUENCE</scope>
    <source>
        <strain evidence="2">AVDCRST_MAG59</strain>
    </source>
</reference>
<dbReference type="AlphaFoldDB" id="A0A6J4UXX0"/>
<sequence>CPVQGHHGADHEPSGLGKGRQCPYAGSSRRTETHIATKVPPSGPSRWAPPTA</sequence>
<feature type="non-terminal residue" evidence="2">
    <location>
        <position position="52"/>
    </location>
</feature>
<feature type="region of interest" description="Disordered" evidence="1">
    <location>
        <begin position="1"/>
        <end position="52"/>
    </location>
</feature>
<name>A0A6J4UXX0_9BACT</name>
<organism evidence="2">
    <name type="scientific">uncultured Thermomicrobiales bacterium</name>
    <dbReference type="NCBI Taxonomy" id="1645740"/>
    <lineage>
        <taxon>Bacteria</taxon>
        <taxon>Pseudomonadati</taxon>
        <taxon>Thermomicrobiota</taxon>
        <taxon>Thermomicrobia</taxon>
        <taxon>Thermomicrobiales</taxon>
        <taxon>environmental samples</taxon>
    </lineage>
</organism>
<gene>
    <name evidence="2" type="ORF">AVDCRST_MAG59-2612</name>
</gene>
<protein>
    <submittedName>
        <fullName evidence="2">Uncharacterized protein</fullName>
    </submittedName>
</protein>
<dbReference type="EMBL" id="CADCWF010000164">
    <property type="protein sequence ID" value="CAA9561580.1"/>
    <property type="molecule type" value="Genomic_DNA"/>
</dbReference>
<evidence type="ECO:0000256" key="1">
    <source>
        <dbReference type="SAM" id="MobiDB-lite"/>
    </source>
</evidence>
<accession>A0A6J4UXX0</accession>
<feature type="non-terminal residue" evidence="2">
    <location>
        <position position="1"/>
    </location>
</feature>
<evidence type="ECO:0000313" key="2">
    <source>
        <dbReference type="EMBL" id="CAA9561580.1"/>
    </source>
</evidence>
<proteinExistence type="predicted"/>